<organism evidence="7 8">
    <name type="scientific">Sphingobium wenxiniae (strain DSM 21828 / CGMCC 1.7748 / JZ-1)</name>
    <dbReference type="NCBI Taxonomy" id="595605"/>
    <lineage>
        <taxon>Bacteria</taxon>
        <taxon>Pseudomonadati</taxon>
        <taxon>Pseudomonadota</taxon>
        <taxon>Alphaproteobacteria</taxon>
        <taxon>Sphingomonadales</taxon>
        <taxon>Sphingomonadaceae</taxon>
        <taxon>Sphingobium</taxon>
    </lineage>
</organism>
<dbReference type="CDD" id="cd16425">
    <property type="entry name" value="TrbF"/>
    <property type="match status" value="1"/>
</dbReference>
<dbReference type="Gene3D" id="3.10.450.230">
    <property type="entry name" value="VirB8 protein"/>
    <property type="match status" value="1"/>
</dbReference>
<proteinExistence type="predicted"/>
<keyword evidence="3" id="KW-1133">Transmembrane helix</keyword>
<dbReference type="AlphaFoldDB" id="A0A562K9L8"/>
<gene>
    <name evidence="7" type="ORF">IQ35_02814</name>
</gene>
<evidence type="ECO:0000259" key="6">
    <source>
        <dbReference type="Pfam" id="PF04335"/>
    </source>
</evidence>
<dbReference type="GO" id="GO:0016020">
    <property type="term" value="C:membrane"/>
    <property type="evidence" value="ECO:0007669"/>
    <property type="project" value="UniProtKB-SubCell"/>
</dbReference>
<accession>A0A562K9L8</accession>
<feature type="domain" description="Bacterial virulence protein VirB8" evidence="6">
    <location>
        <begin position="55"/>
        <end position="258"/>
    </location>
</feature>
<feature type="region of interest" description="Disordered" evidence="5">
    <location>
        <begin position="36"/>
        <end position="55"/>
    </location>
</feature>
<dbReference type="Pfam" id="PF04335">
    <property type="entry name" value="VirB8"/>
    <property type="match status" value="1"/>
</dbReference>
<keyword evidence="8" id="KW-1185">Reference proteome</keyword>
<dbReference type="InterPro" id="IPR032710">
    <property type="entry name" value="NTF2-like_dom_sf"/>
</dbReference>
<dbReference type="NCBIfam" id="NF010446">
    <property type="entry name" value="PRK13872.1"/>
    <property type="match status" value="1"/>
</dbReference>
<feature type="compositionally biased region" description="Low complexity" evidence="5">
    <location>
        <begin position="285"/>
        <end position="307"/>
    </location>
</feature>
<reference evidence="7 8" key="1">
    <citation type="journal article" date="2015" name="Stand. Genomic Sci.">
        <title>Genomic Encyclopedia of Bacterial and Archaeal Type Strains, Phase III: the genomes of soil and plant-associated and newly described type strains.</title>
        <authorList>
            <person name="Whitman W.B."/>
            <person name="Woyke T."/>
            <person name="Klenk H.P."/>
            <person name="Zhou Y."/>
            <person name="Lilburn T.G."/>
            <person name="Beck B.J."/>
            <person name="De Vos P."/>
            <person name="Vandamme P."/>
            <person name="Eisen J.A."/>
            <person name="Garrity G."/>
            <person name="Hugenholtz P."/>
            <person name="Kyrpides N.C."/>
        </authorList>
    </citation>
    <scope>NUCLEOTIDE SEQUENCE [LARGE SCALE GENOMIC DNA]</scope>
    <source>
        <strain evidence="7 8">CGMCC 1.7748</strain>
    </source>
</reference>
<feature type="region of interest" description="Disordered" evidence="5">
    <location>
        <begin position="1"/>
        <end position="22"/>
    </location>
</feature>
<dbReference type="EMBL" id="VLKK01000011">
    <property type="protein sequence ID" value="TWH91915.1"/>
    <property type="molecule type" value="Genomic_DNA"/>
</dbReference>
<dbReference type="InterPro" id="IPR035658">
    <property type="entry name" value="TrbF"/>
</dbReference>
<keyword evidence="4" id="KW-0472">Membrane</keyword>
<evidence type="ECO:0000256" key="4">
    <source>
        <dbReference type="ARBA" id="ARBA00023136"/>
    </source>
</evidence>
<dbReference type="SUPFAM" id="SSF54427">
    <property type="entry name" value="NTF2-like"/>
    <property type="match status" value="1"/>
</dbReference>
<protein>
    <submittedName>
        <fullName evidence="7">Type IV secretion system protein VirB5</fullName>
    </submittedName>
</protein>
<evidence type="ECO:0000313" key="7">
    <source>
        <dbReference type="EMBL" id="TWH91915.1"/>
    </source>
</evidence>
<evidence type="ECO:0000256" key="1">
    <source>
        <dbReference type="ARBA" id="ARBA00004167"/>
    </source>
</evidence>
<feature type="region of interest" description="Disordered" evidence="5">
    <location>
        <begin position="262"/>
        <end position="316"/>
    </location>
</feature>
<evidence type="ECO:0000313" key="8">
    <source>
        <dbReference type="Proteomes" id="UP000316624"/>
    </source>
</evidence>
<name>A0A562K9L8_SPHWJ</name>
<comment type="subcellular location">
    <subcellularLocation>
        <location evidence="1">Membrane</location>
        <topology evidence="1">Single-pass membrane protein</topology>
    </subcellularLocation>
</comment>
<comment type="caution">
    <text evidence="7">The sequence shown here is derived from an EMBL/GenBank/DDBJ whole genome shotgun (WGS) entry which is preliminary data.</text>
</comment>
<evidence type="ECO:0000256" key="3">
    <source>
        <dbReference type="ARBA" id="ARBA00022989"/>
    </source>
</evidence>
<keyword evidence="2" id="KW-0812">Transmembrane</keyword>
<evidence type="ECO:0000256" key="5">
    <source>
        <dbReference type="SAM" id="MobiDB-lite"/>
    </source>
</evidence>
<sequence>MVTTPSPISPFPPAQETEYAHHQSVRAYAPAAAARSSRRSHAYGQTPAPETPYQRAGQLWDERIGSARVQARNWRLVAFSCLGLTGVLIASNVWQSMQARVAPYVVEVDRLGEARSVAPAIQNYKPTDGQVAWHLARFISNVRSVSTDPVLVKTNWLDAYDFATDRAATFLNEYARSNDPFAGIGQRSVSVQVTSVVRASGNSFQVKWTESIFERGSLARTEHWTAMLTVVMRPPKTADALRKNPLGLFVNAIDWARELEGAPTTKPADERPPSTPTSLPQPVIAPESIEPLPALPAPANSAPPDAATSDQKGTNP</sequence>
<dbReference type="InterPro" id="IPR007430">
    <property type="entry name" value="VirB8"/>
</dbReference>
<dbReference type="Proteomes" id="UP000316624">
    <property type="component" value="Unassembled WGS sequence"/>
</dbReference>
<evidence type="ECO:0000256" key="2">
    <source>
        <dbReference type="ARBA" id="ARBA00022692"/>
    </source>
</evidence>